<accession>A0A7W0HS39</accession>
<reference evidence="2 3" key="1">
    <citation type="submission" date="2020-07" db="EMBL/GenBank/DDBJ databases">
        <title>Genomic Encyclopedia of Type Strains, Phase IV (KMG-IV): sequencing the most valuable type-strain genomes for metagenomic binning, comparative biology and taxonomic classification.</title>
        <authorList>
            <person name="Goeker M."/>
        </authorList>
    </citation>
    <scope>NUCLEOTIDE SEQUENCE [LARGE SCALE GENOMIC DNA]</scope>
    <source>
        <strain evidence="2 3">DSM 45533</strain>
    </source>
</reference>
<gene>
    <name evidence="2" type="ORF">HNR30_004981</name>
</gene>
<name>A0A7W0HS39_9ACTN</name>
<dbReference type="InterPro" id="IPR036465">
    <property type="entry name" value="vWFA_dom_sf"/>
</dbReference>
<dbReference type="EMBL" id="JACDUR010000005">
    <property type="protein sequence ID" value="MBA2893620.1"/>
    <property type="molecule type" value="Genomic_DNA"/>
</dbReference>
<dbReference type="RefSeq" id="WP_312894615.1">
    <property type="nucleotide sequence ID" value="NZ_BAABAM010000005.1"/>
</dbReference>
<evidence type="ECO:0000313" key="3">
    <source>
        <dbReference type="Proteomes" id="UP000530928"/>
    </source>
</evidence>
<dbReference type="Gene3D" id="3.40.50.410">
    <property type="entry name" value="von Willebrand factor, type A domain"/>
    <property type="match status" value="1"/>
</dbReference>
<evidence type="ECO:0000313" key="2">
    <source>
        <dbReference type="EMBL" id="MBA2893620.1"/>
    </source>
</evidence>
<evidence type="ECO:0000259" key="1">
    <source>
        <dbReference type="PROSITE" id="PS50234"/>
    </source>
</evidence>
<keyword evidence="3" id="KW-1185">Reference proteome</keyword>
<dbReference type="SUPFAM" id="SSF53300">
    <property type="entry name" value="vWA-like"/>
    <property type="match status" value="1"/>
</dbReference>
<dbReference type="PROSITE" id="PS50234">
    <property type="entry name" value="VWFA"/>
    <property type="match status" value="1"/>
</dbReference>
<dbReference type="InterPro" id="IPR002035">
    <property type="entry name" value="VWF_A"/>
</dbReference>
<protein>
    <recommendedName>
        <fullName evidence="1">VWFA domain-containing protein</fullName>
    </recommendedName>
</protein>
<proteinExistence type="predicted"/>
<feature type="domain" description="VWFA" evidence="1">
    <location>
        <begin position="346"/>
        <end position="548"/>
    </location>
</feature>
<comment type="caution">
    <text evidence="2">The sequence shown here is derived from an EMBL/GenBank/DDBJ whole genome shotgun (WGS) entry which is preliminary data.</text>
</comment>
<dbReference type="SMART" id="SM00327">
    <property type="entry name" value="VWA"/>
    <property type="match status" value="1"/>
</dbReference>
<dbReference type="SUPFAM" id="SSF53850">
    <property type="entry name" value="Periplasmic binding protein-like II"/>
    <property type="match status" value="1"/>
</dbReference>
<sequence length="559" mass="57642">MPLAGAVALAVLLGVAAFVIFNKEQGCSGEKVTLRVVATPDIQPVISKAADTFTKANHDVDGRCISVTVAKESAAKTAGALQAGKPPAEVWVADSGLWISQLRASAEGASLPETTATIASSPIVLAASAASAKKLEGTLQPSWEGMISAANVASTEGAAKKIRVLALDPAKNSAGLTALLAAAGAAQAAGTDQKALLGAMKKLSREMAADPSALLASLTVRSGAKVPIGVSSEQAIWAHNDKKPDAPVVPLYPTEGTLSLDYPYVVLSPDATMRKAAESFAKELGTDATKKQLRDLGFRTPDGKGGAALAKDKGFSPAAPQALDAPDAKTVASMAQSWTRLNLGTRMLALLDVSGTMALPVPGTGLTRMQVIAQTALGGLGIYDAKAEIGAWSFSTHLDGQGTDYKELVPVGPLGEPVNGVLRKDLLGATLTNIQAKATGDTGLNDTLKAAYGKMVEEYAEDKINVLLVLTDGAGNDDPDGGVNNTEILQYLKETYDPKRPVNLLLIAFGPDAPPGKSRMDALAKATGGEAFIVKNPLDVKNVFLEGMARRLCAPNCDG</sequence>
<organism evidence="2 3">
    <name type="scientific">Nonomuraea soli</name>
    <dbReference type="NCBI Taxonomy" id="1032476"/>
    <lineage>
        <taxon>Bacteria</taxon>
        <taxon>Bacillati</taxon>
        <taxon>Actinomycetota</taxon>
        <taxon>Actinomycetes</taxon>
        <taxon>Streptosporangiales</taxon>
        <taxon>Streptosporangiaceae</taxon>
        <taxon>Nonomuraea</taxon>
    </lineage>
</organism>
<dbReference type="AlphaFoldDB" id="A0A7W0HS39"/>
<dbReference type="Proteomes" id="UP000530928">
    <property type="component" value="Unassembled WGS sequence"/>
</dbReference>